<protein>
    <submittedName>
        <fullName evidence="1">Uncharacterized protein</fullName>
    </submittedName>
</protein>
<accession>A0ABS8PLL7</accession>
<gene>
    <name evidence="1" type="ORF">LQ567_03975</name>
</gene>
<keyword evidence="2" id="KW-1185">Reference proteome</keyword>
<evidence type="ECO:0000313" key="1">
    <source>
        <dbReference type="EMBL" id="MCD2421906.1"/>
    </source>
</evidence>
<dbReference type="EMBL" id="JAJNEC010000004">
    <property type="protein sequence ID" value="MCD2421906.1"/>
    <property type="molecule type" value="Genomic_DNA"/>
</dbReference>
<dbReference type="Proteomes" id="UP001199816">
    <property type="component" value="Unassembled WGS sequence"/>
</dbReference>
<comment type="caution">
    <text evidence="1">The sequence shown here is derived from an EMBL/GenBank/DDBJ whole genome shotgun (WGS) entry which is preliminary data.</text>
</comment>
<organism evidence="1 2">
    <name type="scientific">Niabella pedocola</name>
    <dbReference type="NCBI Taxonomy" id="1752077"/>
    <lineage>
        <taxon>Bacteria</taxon>
        <taxon>Pseudomonadati</taxon>
        <taxon>Bacteroidota</taxon>
        <taxon>Chitinophagia</taxon>
        <taxon>Chitinophagales</taxon>
        <taxon>Chitinophagaceae</taxon>
        <taxon>Niabella</taxon>
    </lineage>
</organism>
<dbReference type="RefSeq" id="WP_231002811.1">
    <property type="nucleotide sequence ID" value="NZ_JAJNEC010000004.1"/>
</dbReference>
<sequence>MIVFFCKIALMEADKKMESTSERPAAASARLRQINGIWRHDAILLDPASGWLPVMPRWSIKFDR</sequence>
<reference evidence="1 2" key="1">
    <citation type="submission" date="2021-11" db="EMBL/GenBank/DDBJ databases">
        <title>Genomic of Niabella pedocola.</title>
        <authorList>
            <person name="Wu T."/>
        </authorList>
    </citation>
    <scope>NUCLEOTIDE SEQUENCE [LARGE SCALE GENOMIC DNA]</scope>
    <source>
        <strain evidence="1 2">JCM 31011</strain>
    </source>
</reference>
<proteinExistence type="predicted"/>
<name>A0ABS8PLL7_9BACT</name>
<evidence type="ECO:0000313" key="2">
    <source>
        <dbReference type="Proteomes" id="UP001199816"/>
    </source>
</evidence>